<evidence type="ECO:0000256" key="7">
    <source>
        <dbReference type="ARBA" id="ARBA00023237"/>
    </source>
</evidence>
<dbReference type="GO" id="GO:0009279">
    <property type="term" value="C:cell outer membrane"/>
    <property type="evidence" value="ECO:0007669"/>
    <property type="project" value="UniProtKB-SubCell"/>
</dbReference>
<evidence type="ECO:0000313" key="8">
    <source>
        <dbReference type="EMBL" id="HJE39282.1"/>
    </source>
</evidence>
<dbReference type="SUPFAM" id="SSF56954">
    <property type="entry name" value="Outer membrane efflux proteins (OEP)"/>
    <property type="match status" value="1"/>
</dbReference>
<dbReference type="InterPro" id="IPR051906">
    <property type="entry name" value="TolC-like"/>
</dbReference>
<dbReference type="GO" id="GO:1990281">
    <property type="term" value="C:efflux pump complex"/>
    <property type="evidence" value="ECO:0007669"/>
    <property type="project" value="TreeGrafter"/>
</dbReference>
<evidence type="ECO:0000256" key="4">
    <source>
        <dbReference type="ARBA" id="ARBA00022452"/>
    </source>
</evidence>
<accession>A0A4Q0U8S4</accession>
<dbReference type="EMBL" id="DYXT01000029">
    <property type="protein sequence ID" value="HJE39282.1"/>
    <property type="molecule type" value="Genomic_DNA"/>
</dbReference>
<keyword evidence="4" id="KW-1134">Transmembrane beta strand</keyword>
<dbReference type="InterPro" id="IPR003423">
    <property type="entry name" value="OMP_efflux"/>
</dbReference>
<dbReference type="Pfam" id="PF02321">
    <property type="entry name" value="OEP"/>
    <property type="match status" value="1"/>
</dbReference>
<evidence type="ECO:0000256" key="5">
    <source>
        <dbReference type="ARBA" id="ARBA00022692"/>
    </source>
</evidence>
<keyword evidence="6" id="KW-0472">Membrane</keyword>
<comment type="caution">
    <text evidence="8">The sequence shown here is derived from an EMBL/GenBank/DDBJ whole genome shotgun (WGS) entry which is preliminary data.</text>
</comment>
<evidence type="ECO:0000256" key="1">
    <source>
        <dbReference type="ARBA" id="ARBA00004442"/>
    </source>
</evidence>
<sequence>MPRFATPIVLLCVSLLFVPCASAQMAMTLQQCRDLAIANSKQSRIHDAELQAAEYTKRQARAAYLPALDFTGAYLYNQKNLSVISEDALLPVKTFDLASQSYQFDVVKNPATGMPVTVNGQPVPSQVALLPKDALTFDIHNVFAGALTLTQPVFMGGKIAALNKLADAGKEAAAALRDRADDEIIYGVDAAYWLVVSLKAKERLATSYVQLLDTLRYNVSRMLDEGIATKSDLLSVDVKLNQGNVDLTKVSNGLALARMSLAQKCGLPIDSPMLLADEDGEVAVGMADESLPPLDMLAVYERRNDLRALRAAVKASEAESSVALSTMLPNIALVGAYTFTTPNMFNGFENRVGGMFSVGVMASVPLWHWGGNYYKYKAAKTKSYIASLQVEDAKELIDLQVHQARFKMQEAIKTYRTCVDNTAKADENLRCATLAYREGVSTTDLVMEAQTAWLKAASEEIDSRIDVRLCHVYLDKVLGTLSAPPAE</sequence>
<dbReference type="AlphaFoldDB" id="A0A4Q0U8S4"/>
<dbReference type="PANTHER" id="PTHR30026">
    <property type="entry name" value="OUTER MEMBRANE PROTEIN TOLC"/>
    <property type="match status" value="1"/>
</dbReference>
<protein>
    <submittedName>
        <fullName evidence="8">TolC family protein</fullName>
    </submittedName>
</protein>
<evidence type="ECO:0000256" key="6">
    <source>
        <dbReference type="ARBA" id="ARBA00023136"/>
    </source>
</evidence>
<proteinExistence type="inferred from homology"/>
<evidence type="ECO:0000256" key="2">
    <source>
        <dbReference type="ARBA" id="ARBA00007613"/>
    </source>
</evidence>
<reference evidence="8" key="2">
    <citation type="submission" date="2021-09" db="EMBL/GenBank/DDBJ databases">
        <authorList>
            <person name="Gilroy R."/>
        </authorList>
    </citation>
    <scope>NUCLEOTIDE SEQUENCE</scope>
    <source>
        <strain evidence="8">4100</strain>
    </source>
</reference>
<gene>
    <name evidence="8" type="ORF">K8V47_05960</name>
</gene>
<organism evidence="8 9">
    <name type="scientific">Candidatus Amulumruptor caecigallinarius</name>
    <dbReference type="NCBI Taxonomy" id="2109911"/>
    <lineage>
        <taxon>Bacteria</taxon>
        <taxon>Pseudomonadati</taxon>
        <taxon>Bacteroidota</taxon>
        <taxon>Bacteroidia</taxon>
        <taxon>Bacteroidales</taxon>
        <taxon>Muribaculaceae</taxon>
        <taxon>Candidatus Amulumruptor</taxon>
    </lineage>
</organism>
<dbReference type="Gene3D" id="1.20.1600.10">
    <property type="entry name" value="Outer membrane efflux proteins (OEP)"/>
    <property type="match status" value="1"/>
</dbReference>
<keyword evidence="3" id="KW-0813">Transport</keyword>
<comment type="similarity">
    <text evidence="2">Belongs to the outer membrane factor (OMF) (TC 1.B.17) family.</text>
</comment>
<keyword evidence="7" id="KW-0998">Cell outer membrane</keyword>
<keyword evidence="5" id="KW-0812">Transmembrane</keyword>
<dbReference type="PANTHER" id="PTHR30026:SF20">
    <property type="entry name" value="OUTER MEMBRANE PROTEIN TOLC"/>
    <property type="match status" value="1"/>
</dbReference>
<evidence type="ECO:0000256" key="3">
    <source>
        <dbReference type="ARBA" id="ARBA00022448"/>
    </source>
</evidence>
<dbReference type="GO" id="GO:0015288">
    <property type="term" value="F:porin activity"/>
    <property type="evidence" value="ECO:0007669"/>
    <property type="project" value="TreeGrafter"/>
</dbReference>
<evidence type="ECO:0000313" key="9">
    <source>
        <dbReference type="Proteomes" id="UP000711407"/>
    </source>
</evidence>
<name>A0A4Q0U8S4_9BACT</name>
<dbReference type="GO" id="GO:0015562">
    <property type="term" value="F:efflux transmembrane transporter activity"/>
    <property type="evidence" value="ECO:0007669"/>
    <property type="project" value="InterPro"/>
</dbReference>
<reference evidence="8" key="1">
    <citation type="journal article" date="2021" name="PeerJ">
        <title>Extensive microbial diversity within the chicken gut microbiome revealed by metagenomics and culture.</title>
        <authorList>
            <person name="Gilroy R."/>
            <person name="Ravi A."/>
            <person name="Getino M."/>
            <person name="Pursley I."/>
            <person name="Horton D.L."/>
            <person name="Alikhan N.F."/>
            <person name="Baker D."/>
            <person name="Gharbi K."/>
            <person name="Hall N."/>
            <person name="Watson M."/>
            <person name="Adriaenssens E.M."/>
            <person name="Foster-Nyarko E."/>
            <person name="Jarju S."/>
            <person name="Secka A."/>
            <person name="Antonio M."/>
            <person name="Oren A."/>
            <person name="Chaudhuri R.R."/>
            <person name="La Ragione R."/>
            <person name="Hildebrand F."/>
            <person name="Pallen M.J."/>
        </authorList>
    </citation>
    <scope>NUCLEOTIDE SEQUENCE</scope>
    <source>
        <strain evidence="8">4100</strain>
    </source>
</reference>
<dbReference type="Proteomes" id="UP000711407">
    <property type="component" value="Unassembled WGS sequence"/>
</dbReference>
<comment type="subcellular location">
    <subcellularLocation>
        <location evidence="1">Cell outer membrane</location>
    </subcellularLocation>
</comment>